<dbReference type="EMBL" id="CM047580">
    <property type="protein sequence ID" value="KAI9922098.1"/>
    <property type="molecule type" value="Genomic_DNA"/>
</dbReference>
<keyword evidence="2" id="KW-1185">Reference proteome</keyword>
<evidence type="ECO:0000313" key="1">
    <source>
        <dbReference type="EMBL" id="KAI9922098.1"/>
    </source>
</evidence>
<proteinExistence type="predicted"/>
<dbReference type="Proteomes" id="UP001163321">
    <property type="component" value="Chromosome 1"/>
</dbReference>
<organism evidence="1 2">
    <name type="scientific">Peronosclerospora sorghi</name>
    <dbReference type="NCBI Taxonomy" id="230839"/>
    <lineage>
        <taxon>Eukaryota</taxon>
        <taxon>Sar</taxon>
        <taxon>Stramenopiles</taxon>
        <taxon>Oomycota</taxon>
        <taxon>Peronosporomycetes</taxon>
        <taxon>Peronosporales</taxon>
        <taxon>Peronosporaceae</taxon>
        <taxon>Peronosclerospora</taxon>
    </lineage>
</organism>
<name>A0ACC0WW71_9STRA</name>
<gene>
    <name evidence="1" type="ORF">PsorP6_002706</name>
</gene>
<reference evidence="1 2" key="1">
    <citation type="journal article" date="2022" name="bioRxiv">
        <title>The genome of the oomycete Peronosclerospora sorghi, a cosmopolitan pathogen of maize and sorghum, is inflated with dispersed pseudogenes.</title>
        <authorList>
            <person name="Fletcher K."/>
            <person name="Martin F."/>
            <person name="Isakeit T."/>
            <person name="Cavanaugh K."/>
            <person name="Magill C."/>
            <person name="Michelmore R."/>
        </authorList>
    </citation>
    <scope>NUCLEOTIDE SEQUENCE [LARGE SCALE GENOMIC DNA]</scope>
    <source>
        <strain evidence="1">P6</strain>
    </source>
</reference>
<sequence length="102" mass="11962">MSGIDVFVRLRTDLGIEEVRWMSKMMSESRCCRCADSEVVMLELSRMVDGHDRSSLRICSVLKFDLVQRLIWMKIGVVPMIDLEEDRFDNMNELIRSPKYSI</sequence>
<protein>
    <submittedName>
        <fullName evidence="1">Uncharacterized protein</fullName>
    </submittedName>
</protein>
<evidence type="ECO:0000313" key="2">
    <source>
        <dbReference type="Proteomes" id="UP001163321"/>
    </source>
</evidence>
<accession>A0ACC0WW71</accession>
<comment type="caution">
    <text evidence="1">The sequence shown here is derived from an EMBL/GenBank/DDBJ whole genome shotgun (WGS) entry which is preliminary data.</text>
</comment>